<dbReference type="SUPFAM" id="SSF49478">
    <property type="entry name" value="Cna protein B-type domain"/>
    <property type="match status" value="1"/>
</dbReference>
<dbReference type="Gene3D" id="2.60.40.10">
    <property type="entry name" value="Immunoglobulins"/>
    <property type="match status" value="1"/>
</dbReference>
<sequence>GTLKIVKTSSDGKVKGFAFRVTGANGYDMTFETDKNGEIVIEGLRIGEYTVSEVANNASAAYITPADQNVTIKLDETAVVKMHNELRDTPKTGDDTNMKLWYVLAGLSAVGIAVTSVVAHKKKKKESNE</sequence>
<feature type="domain" description="SpaA-like prealbumin fold" evidence="2">
    <location>
        <begin position="1"/>
        <end position="85"/>
    </location>
</feature>
<feature type="non-terminal residue" evidence="3">
    <location>
        <position position="1"/>
    </location>
</feature>
<dbReference type="EMBL" id="AJWZ01010207">
    <property type="protein sequence ID" value="EKC49134.1"/>
    <property type="molecule type" value="Genomic_DNA"/>
</dbReference>
<proteinExistence type="predicted"/>
<keyword evidence="1" id="KW-0812">Transmembrane</keyword>
<dbReference type="Pfam" id="PF17802">
    <property type="entry name" value="SpaA"/>
    <property type="match status" value="1"/>
</dbReference>
<feature type="transmembrane region" description="Helical" evidence="1">
    <location>
        <begin position="100"/>
        <end position="119"/>
    </location>
</feature>
<dbReference type="AlphaFoldDB" id="K1S1B6"/>
<evidence type="ECO:0000313" key="3">
    <source>
        <dbReference type="EMBL" id="EKC49134.1"/>
    </source>
</evidence>
<keyword evidence="1" id="KW-0472">Membrane</keyword>
<reference evidence="3" key="1">
    <citation type="journal article" date="2013" name="Environ. Microbiol.">
        <title>Microbiota from the distal guts of lean and obese adolescents exhibit partial functional redundancy besides clear differences in community structure.</title>
        <authorList>
            <person name="Ferrer M."/>
            <person name="Ruiz A."/>
            <person name="Lanza F."/>
            <person name="Haange S.B."/>
            <person name="Oberbach A."/>
            <person name="Till H."/>
            <person name="Bargiela R."/>
            <person name="Campoy C."/>
            <person name="Segura M.T."/>
            <person name="Richter M."/>
            <person name="von Bergen M."/>
            <person name="Seifert J."/>
            <person name="Suarez A."/>
        </authorList>
    </citation>
    <scope>NUCLEOTIDE SEQUENCE</scope>
</reference>
<accession>K1S1B6</accession>
<dbReference type="InterPro" id="IPR013783">
    <property type="entry name" value="Ig-like_fold"/>
</dbReference>
<organism evidence="3">
    <name type="scientific">human gut metagenome</name>
    <dbReference type="NCBI Taxonomy" id="408170"/>
    <lineage>
        <taxon>unclassified sequences</taxon>
        <taxon>metagenomes</taxon>
        <taxon>organismal metagenomes</taxon>
    </lineage>
</organism>
<comment type="caution">
    <text evidence="3">The sequence shown here is derived from an EMBL/GenBank/DDBJ whole genome shotgun (WGS) entry which is preliminary data.</text>
</comment>
<evidence type="ECO:0000259" key="2">
    <source>
        <dbReference type="Pfam" id="PF17802"/>
    </source>
</evidence>
<keyword evidence="1" id="KW-1133">Transmembrane helix</keyword>
<name>K1S1B6_9ZZZZ</name>
<dbReference type="InterPro" id="IPR041033">
    <property type="entry name" value="SpaA_PFL_dom_1"/>
</dbReference>
<gene>
    <name evidence="3" type="ORF">OBE_14803</name>
</gene>
<protein>
    <submittedName>
        <fullName evidence="3">Collagen adhesion protein</fullName>
    </submittedName>
</protein>
<evidence type="ECO:0000256" key="1">
    <source>
        <dbReference type="SAM" id="Phobius"/>
    </source>
</evidence>